<dbReference type="CDD" id="cd00371">
    <property type="entry name" value="HMA"/>
    <property type="match status" value="1"/>
</dbReference>
<dbReference type="GO" id="GO:0005507">
    <property type="term" value="F:copper ion binding"/>
    <property type="evidence" value="ECO:0007669"/>
    <property type="project" value="InterPro"/>
</dbReference>
<dbReference type="EMBL" id="FO082264">
    <property type="protein sequence ID" value="CCO20097.1"/>
    <property type="molecule type" value="Genomic_DNA"/>
</dbReference>
<comment type="similarity">
    <text evidence="2">In the C-terminal section; belongs to the Cu-Zn superoxide dismutase family.</text>
</comment>
<dbReference type="KEGG" id="bpg:Bathy15g00510"/>
<dbReference type="PROSITE" id="PS50846">
    <property type="entry name" value="HMA_2"/>
    <property type="match status" value="1"/>
</dbReference>
<dbReference type="GO" id="GO:0006801">
    <property type="term" value="P:superoxide metabolic process"/>
    <property type="evidence" value="ECO:0007669"/>
    <property type="project" value="InterPro"/>
</dbReference>
<reference evidence="6 7" key="1">
    <citation type="submission" date="2011-10" db="EMBL/GenBank/DDBJ databases">
        <authorList>
            <person name="Genoscope - CEA"/>
        </authorList>
    </citation>
    <scope>NUCLEOTIDE SEQUENCE [LARGE SCALE GENOMIC DNA]</scope>
    <source>
        <strain evidence="6 7">RCC 1105</strain>
    </source>
</reference>
<dbReference type="AlphaFoldDB" id="K8EPC0"/>
<evidence type="ECO:0000313" key="6">
    <source>
        <dbReference type="EMBL" id="CCO20097.1"/>
    </source>
</evidence>
<dbReference type="RefSeq" id="XP_007509011.1">
    <property type="nucleotide sequence ID" value="XM_007508949.1"/>
</dbReference>
<dbReference type="InterPro" id="IPR006121">
    <property type="entry name" value="HMA_dom"/>
</dbReference>
<dbReference type="Proteomes" id="UP000198341">
    <property type="component" value="Chromosome 15"/>
</dbReference>
<dbReference type="GeneID" id="19011458"/>
<gene>
    <name evidence="6" type="ordered locus">Bathy15g00510</name>
</gene>
<comment type="cofactor">
    <cofactor evidence="1">
        <name>Cu(2+)</name>
        <dbReference type="ChEBI" id="CHEBI:29036"/>
    </cofactor>
</comment>
<dbReference type="Gene3D" id="3.30.70.100">
    <property type="match status" value="1"/>
</dbReference>
<dbReference type="eggNOG" id="KOG4656">
    <property type="taxonomic scope" value="Eukaryota"/>
</dbReference>
<dbReference type="InterPro" id="IPR024134">
    <property type="entry name" value="SOD_Cu/Zn_/chaperone"/>
</dbReference>
<dbReference type="InterPro" id="IPR001424">
    <property type="entry name" value="SOD_Cu_Zn_dom"/>
</dbReference>
<dbReference type="SUPFAM" id="SSF55008">
    <property type="entry name" value="HMA, heavy metal-associated domain"/>
    <property type="match status" value="1"/>
</dbReference>
<organism evidence="6 7">
    <name type="scientific">Bathycoccus prasinos</name>
    <dbReference type="NCBI Taxonomy" id="41875"/>
    <lineage>
        <taxon>Eukaryota</taxon>
        <taxon>Viridiplantae</taxon>
        <taxon>Chlorophyta</taxon>
        <taxon>Mamiellophyceae</taxon>
        <taxon>Mamiellales</taxon>
        <taxon>Bathycoccaceae</taxon>
        <taxon>Bathycoccus</taxon>
    </lineage>
</organism>
<protein>
    <recommendedName>
        <fullName evidence="3">Superoxide dismutase copper chaperone</fullName>
    </recommendedName>
</protein>
<evidence type="ECO:0000313" key="7">
    <source>
        <dbReference type="Proteomes" id="UP000198341"/>
    </source>
</evidence>
<dbReference type="Pfam" id="PF00080">
    <property type="entry name" value="Sod_Cu"/>
    <property type="match status" value="1"/>
</dbReference>
<evidence type="ECO:0000256" key="2">
    <source>
        <dbReference type="ARBA" id="ARBA00025798"/>
    </source>
</evidence>
<proteinExistence type="inferred from homology"/>
<sequence length="384" mass="42095">MTMQTKPPQNVAPVAPVAVAARAAAAAARKKGSRFIPRQKQQQKQRPKSRVTAMTSRSSYSSSHHHHHSIKKDTNIRRRTTAQTSSSNDDYNANDINGSSTKGVAREIEFMVEMRCGKCVEKVEKSVLSLEGVIQVSASLGTNTVRVLATSSVKTVEEKIASTGYKTRLVGQGNVELFNERLAERLGMDLRTLRQSLAAVAEFKGEAYQHGSCKGVVRFVQVNEETATFEADVLGLEKGKKYKLRVRMYGDTTRGVESCGEVYQNTNENEREEEILLGEMCAVQAMEDGSIKASLQLPKKFFVWDIIGRALCIEEVVAGNEEGEGLRVAAVLARSAGVGENLKKVCQCDGTVIWESSPDDFTPQISKKGGSPLFENGKVSVKRM</sequence>
<dbReference type="InterPro" id="IPR036163">
    <property type="entry name" value="HMA_dom_sf"/>
</dbReference>
<evidence type="ECO:0000259" key="5">
    <source>
        <dbReference type="PROSITE" id="PS50846"/>
    </source>
</evidence>
<feature type="compositionally biased region" description="Polar residues" evidence="4">
    <location>
        <begin position="81"/>
        <end position="98"/>
    </location>
</feature>
<dbReference type="SUPFAM" id="SSF49329">
    <property type="entry name" value="Cu,Zn superoxide dismutase-like"/>
    <property type="match status" value="1"/>
</dbReference>
<feature type="domain" description="HMA" evidence="5">
    <location>
        <begin position="105"/>
        <end position="168"/>
    </location>
</feature>
<dbReference type="InterPro" id="IPR036423">
    <property type="entry name" value="SOD-like_Cu/Zn_dom_sf"/>
</dbReference>
<dbReference type="Gene3D" id="2.60.40.200">
    <property type="entry name" value="Superoxide dismutase, copper/zinc binding domain"/>
    <property type="match status" value="1"/>
</dbReference>
<dbReference type="PANTHER" id="PTHR10003">
    <property type="entry name" value="SUPEROXIDE DISMUTASE CU-ZN -RELATED"/>
    <property type="match status" value="1"/>
</dbReference>
<evidence type="ECO:0000256" key="1">
    <source>
        <dbReference type="ARBA" id="ARBA00001973"/>
    </source>
</evidence>
<keyword evidence="7" id="KW-1185">Reference proteome</keyword>
<dbReference type="Pfam" id="PF00403">
    <property type="entry name" value="HMA"/>
    <property type="match status" value="1"/>
</dbReference>
<evidence type="ECO:0000256" key="4">
    <source>
        <dbReference type="SAM" id="MobiDB-lite"/>
    </source>
</evidence>
<evidence type="ECO:0000256" key="3">
    <source>
        <dbReference type="ARBA" id="ARBA00032899"/>
    </source>
</evidence>
<name>K8EPC0_9CHLO</name>
<dbReference type="STRING" id="41875.K8EPC0"/>
<dbReference type="OrthoDB" id="666972at2759"/>
<feature type="region of interest" description="Disordered" evidence="4">
    <location>
        <begin position="21"/>
        <end position="98"/>
    </location>
</feature>
<accession>K8EPC0</accession>